<dbReference type="EMBL" id="RXFM01000058">
    <property type="protein sequence ID" value="RST65017.1"/>
    <property type="molecule type" value="Genomic_DNA"/>
</dbReference>
<keyword evidence="5 11" id="KW-0997">Cell inner membrane</keyword>
<evidence type="ECO:0000256" key="3">
    <source>
        <dbReference type="ARBA" id="ARBA00005985"/>
    </source>
</evidence>
<reference evidence="14" key="1">
    <citation type="submission" date="2018-11" db="EMBL/GenBank/DDBJ databases">
        <title>Phylogenetic, genomic, and biogeographic characterization of a novel and ubiquitous marine invertebrate-associated Rickettsiales parasite, Candidatus Marinoinvertebrata rohwerii, gen. nov., sp. nov.</title>
        <authorList>
            <person name="Klinges J.G."/>
            <person name="Rosales S.M."/>
            <person name="Mcminds R."/>
            <person name="Shaver E.C."/>
            <person name="Shantz A."/>
            <person name="Peters E.C."/>
            <person name="Burkepile D.E."/>
            <person name="Silliman B.R."/>
            <person name="Vega Thurber R.L."/>
        </authorList>
    </citation>
    <scope>NUCLEOTIDE SEQUENCE [LARGE SCALE GENOMIC DNA]</scope>
    <source>
        <strain evidence="14">a_cerv_44</strain>
    </source>
</reference>
<dbReference type="InterPro" id="IPR030470">
    <property type="entry name" value="UbiA_prenylTrfase_CS"/>
</dbReference>
<gene>
    <name evidence="11" type="primary">ubiA</name>
    <name evidence="13" type="ORF">EIC27_04500</name>
</gene>
<comment type="cofactor">
    <cofactor evidence="1 11">
        <name>Mg(2+)</name>
        <dbReference type="ChEBI" id="CHEBI:18420"/>
    </cofactor>
</comment>
<dbReference type="HAMAP" id="MF_01635">
    <property type="entry name" value="UbiA"/>
    <property type="match status" value="1"/>
</dbReference>
<dbReference type="FunFam" id="1.10.357.140:FF:000008">
    <property type="entry name" value="4-hydroxybenzoate octaprenyltransferase"/>
    <property type="match status" value="1"/>
</dbReference>
<keyword evidence="4 11" id="KW-1003">Cell membrane</keyword>
<dbReference type="GO" id="GO:0005886">
    <property type="term" value="C:plasma membrane"/>
    <property type="evidence" value="ECO:0007669"/>
    <property type="project" value="UniProtKB-SubCell"/>
</dbReference>
<comment type="similarity">
    <text evidence="3 11">Belongs to the UbiA prenyltransferase family.</text>
</comment>
<evidence type="ECO:0000313" key="13">
    <source>
        <dbReference type="EMBL" id="RST65017.1"/>
    </source>
</evidence>
<feature type="transmembrane region" description="Helical" evidence="11">
    <location>
        <begin position="175"/>
        <end position="192"/>
    </location>
</feature>
<dbReference type="InterPro" id="IPR000537">
    <property type="entry name" value="UbiA_prenyltransferase"/>
</dbReference>
<dbReference type="InterPro" id="IPR039653">
    <property type="entry name" value="Prenyltransferase"/>
</dbReference>
<comment type="caution">
    <text evidence="13">The sequence shown here is derived from an EMBL/GenBank/DDBJ whole genome shotgun (WGS) entry which is preliminary data.</text>
</comment>
<evidence type="ECO:0000256" key="2">
    <source>
        <dbReference type="ARBA" id="ARBA00004141"/>
    </source>
</evidence>
<dbReference type="GO" id="GO:0006744">
    <property type="term" value="P:ubiquinone biosynthetic process"/>
    <property type="evidence" value="ECO:0007669"/>
    <property type="project" value="UniProtKB-UniRule"/>
</dbReference>
<evidence type="ECO:0000256" key="10">
    <source>
        <dbReference type="ARBA" id="ARBA00023136"/>
    </source>
</evidence>
<dbReference type="Proteomes" id="UP000279470">
    <property type="component" value="Unassembled WGS sequence"/>
</dbReference>
<dbReference type="AlphaFoldDB" id="A0A429XH76"/>
<dbReference type="CDD" id="cd13959">
    <property type="entry name" value="PT_UbiA_COQ2"/>
    <property type="match status" value="1"/>
</dbReference>
<feature type="transmembrane region" description="Helical" evidence="11">
    <location>
        <begin position="268"/>
        <end position="285"/>
    </location>
</feature>
<keyword evidence="8 11" id="KW-0812">Transmembrane</keyword>
<name>A0A429XH76_9RICK</name>
<evidence type="ECO:0000256" key="9">
    <source>
        <dbReference type="ARBA" id="ARBA00022989"/>
    </source>
</evidence>
<evidence type="ECO:0000256" key="8">
    <source>
        <dbReference type="ARBA" id="ARBA00022692"/>
    </source>
</evidence>
<protein>
    <recommendedName>
        <fullName evidence="11 12">4-hydroxybenzoate octaprenyltransferase</fullName>
        <ecNumber evidence="11 12">2.5.1.39</ecNumber>
    </recommendedName>
    <alternativeName>
        <fullName evidence="11">4-HB polyprenyltransferase</fullName>
    </alternativeName>
</protein>
<evidence type="ECO:0000256" key="5">
    <source>
        <dbReference type="ARBA" id="ARBA00022519"/>
    </source>
</evidence>
<dbReference type="EC" id="2.5.1.39" evidence="11 12"/>
<feature type="transmembrane region" description="Helical" evidence="11">
    <location>
        <begin position="49"/>
        <end position="67"/>
    </location>
</feature>
<dbReference type="InterPro" id="IPR044878">
    <property type="entry name" value="UbiA_sf"/>
</dbReference>
<evidence type="ECO:0000256" key="6">
    <source>
        <dbReference type="ARBA" id="ARBA00022679"/>
    </source>
</evidence>
<dbReference type="OrthoDB" id="9782418at2"/>
<keyword evidence="11" id="KW-0460">Magnesium</keyword>
<dbReference type="PANTHER" id="PTHR11048">
    <property type="entry name" value="PRENYLTRANSFERASES"/>
    <property type="match status" value="1"/>
</dbReference>
<keyword evidence="6 11" id="KW-0808">Transferase</keyword>
<keyword evidence="9 11" id="KW-1133">Transmembrane helix</keyword>
<dbReference type="Pfam" id="PF01040">
    <property type="entry name" value="UbiA"/>
    <property type="match status" value="1"/>
</dbReference>
<comment type="catalytic activity">
    <reaction evidence="11">
        <text>all-trans-octaprenyl diphosphate + 4-hydroxybenzoate = 4-hydroxy-3-(all-trans-octaprenyl)benzoate + diphosphate</text>
        <dbReference type="Rhea" id="RHEA:27782"/>
        <dbReference type="ChEBI" id="CHEBI:1617"/>
        <dbReference type="ChEBI" id="CHEBI:17879"/>
        <dbReference type="ChEBI" id="CHEBI:33019"/>
        <dbReference type="ChEBI" id="CHEBI:57711"/>
        <dbReference type="EC" id="2.5.1.39"/>
    </reaction>
</comment>
<dbReference type="PROSITE" id="PS00943">
    <property type="entry name" value="UBIA"/>
    <property type="match status" value="1"/>
</dbReference>
<feature type="transmembrane region" description="Helical" evidence="11">
    <location>
        <begin position="127"/>
        <end position="144"/>
    </location>
</feature>
<dbReference type="GO" id="GO:0008412">
    <property type="term" value="F:4-hydroxybenzoate polyprenyltransferase activity"/>
    <property type="evidence" value="ECO:0007669"/>
    <property type="project" value="UniProtKB-UniRule"/>
</dbReference>
<comment type="function">
    <text evidence="11">Catalyzes the prenylation of para-hydroxybenzoate (PHB) with an all-trans polyprenyl group. Mediates the second step in the final reaction sequence of ubiquinone-8 (UQ-8) biosynthesis, which is the condensation of the polyisoprenoid side chain with PHB, generating the first membrane-bound Q intermediate 3-octaprenyl-4-hydroxybenzoate.</text>
</comment>
<evidence type="ECO:0000256" key="1">
    <source>
        <dbReference type="ARBA" id="ARBA00001946"/>
    </source>
</evidence>
<comment type="subcellular location">
    <subcellularLocation>
        <location evidence="11">Cell inner membrane</location>
        <topology evidence="11">Multi-pass membrane protein</topology>
    </subcellularLocation>
    <subcellularLocation>
        <location evidence="2">Membrane</location>
        <topology evidence="2">Multi-pass membrane protein</topology>
    </subcellularLocation>
</comment>
<evidence type="ECO:0000256" key="7">
    <source>
        <dbReference type="ARBA" id="ARBA00022688"/>
    </source>
</evidence>
<dbReference type="Gene3D" id="1.10.357.140">
    <property type="entry name" value="UbiA prenyltransferase"/>
    <property type="match status" value="1"/>
</dbReference>
<dbReference type="Gene3D" id="1.20.120.1780">
    <property type="entry name" value="UbiA prenyltransferase"/>
    <property type="match status" value="1"/>
</dbReference>
<keyword evidence="10 11" id="KW-0472">Membrane</keyword>
<dbReference type="PANTHER" id="PTHR11048:SF28">
    <property type="entry name" value="4-HYDROXYBENZOATE POLYPRENYLTRANSFERASE, MITOCHONDRIAL"/>
    <property type="match status" value="1"/>
</dbReference>
<dbReference type="NCBIfam" id="TIGR01474">
    <property type="entry name" value="ubiA_proteo"/>
    <property type="match status" value="1"/>
</dbReference>
<sequence>MKKQQNSKFQKLIDNGNLFIDENIQLIKSAYINFQNFTFKNPYARLMRLHQPIGIQLVVLPVLWTLTIISYDIIHFLCLTIIFIFGAVIMRSAGSIVNDIIDKDIDKNVKRTKIRPLANGELTIKQGYKLLAILLIIALMILIILPLKSIYFGFLALFLTVIYPFIKRYSYYPQIFLGFTFNIGVFIAWYSVKNHISFIPILIYLSAVLWTIVYDTIYAHQDKIDDIKIGVKSTALKFNNKTKIILNYVYKILIATLALTGLNSNLNIIYFAILFIVLFLSLKKLDNINLNSPDECNQNFKTHFDYGVLILIGFILGHI</sequence>
<keyword evidence="14" id="KW-1185">Reference proteome</keyword>
<evidence type="ECO:0000256" key="4">
    <source>
        <dbReference type="ARBA" id="ARBA00022475"/>
    </source>
</evidence>
<comment type="pathway">
    <text evidence="11">Cofactor biosynthesis; ubiquinone biosynthesis.</text>
</comment>
<dbReference type="FunFam" id="1.20.120.1780:FF:000001">
    <property type="entry name" value="4-hydroxybenzoate octaprenyltransferase"/>
    <property type="match status" value="1"/>
</dbReference>
<accession>A0A429XH76</accession>
<evidence type="ECO:0000313" key="14">
    <source>
        <dbReference type="Proteomes" id="UP000279470"/>
    </source>
</evidence>
<proteinExistence type="inferred from homology"/>
<evidence type="ECO:0000256" key="11">
    <source>
        <dbReference type="HAMAP-Rule" id="MF_01635"/>
    </source>
</evidence>
<dbReference type="InterPro" id="IPR006370">
    <property type="entry name" value="HB_polyprenyltransferase-like"/>
</dbReference>
<evidence type="ECO:0000256" key="12">
    <source>
        <dbReference type="NCBIfam" id="TIGR01474"/>
    </source>
</evidence>
<organism evidence="13 14">
    <name type="scientific">Candidatus Aquarickettsia rohweri</name>
    <dbReference type="NCBI Taxonomy" id="2602574"/>
    <lineage>
        <taxon>Bacteria</taxon>
        <taxon>Pseudomonadati</taxon>
        <taxon>Pseudomonadota</taxon>
        <taxon>Alphaproteobacteria</taxon>
        <taxon>Rickettsiales</taxon>
        <taxon>Candidatus Midichloriaceae</taxon>
        <taxon>Candidatus Aquarickettsia</taxon>
    </lineage>
</organism>
<feature type="transmembrane region" description="Helical" evidence="11">
    <location>
        <begin position="198"/>
        <end position="218"/>
    </location>
</feature>
<dbReference type="UniPathway" id="UPA00232"/>
<feature type="transmembrane region" description="Helical" evidence="11">
    <location>
        <begin position="73"/>
        <end position="90"/>
    </location>
</feature>
<keyword evidence="7 11" id="KW-0831">Ubiquinone biosynthesis</keyword>
<dbReference type="RefSeq" id="WP_126044930.1">
    <property type="nucleotide sequence ID" value="NZ_RXFM01000058.1"/>
</dbReference>